<proteinExistence type="predicted"/>
<sequence length="537" mass="58734">MSVGREGQTIETETSLPGRAGDAVGADLETEPRLALYSYLTAEHRRSYLAIMRLFTATLLPDLSPNEVAAALAPLEREGAIDPGESDPEVIADRLKRLHDWGNLVKGRRETIASSIAEFVRGAFRYQVNKLAVRVQRDVDELLRVPEGAREVSRELLPAIERGLTQLGGTLSRAITAERQGEGSAVAKRAREELAEQVTTLFLQHAELAVTVRDFYAYLGQVVTRHNLEPDEISGFRNLLVEYIQMVVEDVLRHTPTIADALKGLARGRSELLRLLGPNDQLGVAVERARGRSTTDWQELTDWFVDRPGRPSQVTALREATARAIGSLLASVKRATAGGGLLPGRRSELLELATWFDEAEPAEAHSLYAAAFGLYSSRHLLPAPEHDGDDEHTPWRDGPVVDVTVSVRSRGDRGARGRASRILDDPFTQETLLAEARKADQRRAAAVFELAAAAPALEETELSSDALGVFCELLTLAMAQRERDTDRGSAADPVRGLRLTVQPTEEGPTRIRTVGGVLTLHGARVALTTEQPEVRST</sequence>
<organism evidence="2 3">
    <name type="scientific">Allokutzneria oryzae</name>
    <dbReference type="NCBI Taxonomy" id="1378989"/>
    <lineage>
        <taxon>Bacteria</taxon>
        <taxon>Bacillati</taxon>
        <taxon>Actinomycetota</taxon>
        <taxon>Actinomycetes</taxon>
        <taxon>Pseudonocardiales</taxon>
        <taxon>Pseudonocardiaceae</taxon>
        <taxon>Allokutzneria</taxon>
    </lineage>
</organism>
<dbReference type="Pfam" id="PF09660">
    <property type="entry name" value="DUF2397"/>
    <property type="match status" value="1"/>
</dbReference>
<keyword evidence="3" id="KW-1185">Reference proteome</keyword>
<feature type="region of interest" description="Disordered" evidence="1">
    <location>
        <begin position="1"/>
        <end position="24"/>
    </location>
</feature>
<dbReference type="EMBL" id="JBHLZU010000033">
    <property type="protein sequence ID" value="MFB9909105.1"/>
    <property type="molecule type" value="Genomic_DNA"/>
</dbReference>
<dbReference type="Proteomes" id="UP001589693">
    <property type="component" value="Unassembled WGS sequence"/>
</dbReference>
<dbReference type="InterPro" id="IPR013493">
    <property type="entry name" value="CHP02677"/>
</dbReference>
<protein>
    <submittedName>
        <fullName evidence="2">DUF2397 domain-containing protein</fullName>
    </submittedName>
</protein>
<evidence type="ECO:0000313" key="3">
    <source>
        <dbReference type="Proteomes" id="UP001589693"/>
    </source>
</evidence>
<dbReference type="RefSeq" id="WP_377861528.1">
    <property type="nucleotide sequence ID" value="NZ_JBHLZU010000033.1"/>
</dbReference>
<reference evidence="2 3" key="1">
    <citation type="submission" date="2024-09" db="EMBL/GenBank/DDBJ databases">
        <authorList>
            <person name="Sun Q."/>
            <person name="Mori K."/>
        </authorList>
    </citation>
    <scope>NUCLEOTIDE SEQUENCE [LARGE SCALE GENOMIC DNA]</scope>
    <source>
        <strain evidence="2 3">TBRC 7907</strain>
    </source>
</reference>
<evidence type="ECO:0000313" key="2">
    <source>
        <dbReference type="EMBL" id="MFB9909105.1"/>
    </source>
</evidence>
<name>A0ABV6A8X6_9PSEU</name>
<gene>
    <name evidence="2" type="ORF">ACFFQA_34645</name>
</gene>
<evidence type="ECO:0000256" key="1">
    <source>
        <dbReference type="SAM" id="MobiDB-lite"/>
    </source>
</evidence>
<comment type="caution">
    <text evidence="2">The sequence shown here is derived from an EMBL/GenBank/DDBJ whole genome shotgun (WGS) entry which is preliminary data.</text>
</comment>
<accession>A0ABV6A8X6</accession>